<dbReference type="Pfam" id="PF09424">
    <property type="entry name" value="YqeY"/>
    <property type="match status" value="1"/>
</dbReference>
<dbReference type="GO" id="GO:0005739">
    <property type="term" value="C:mitochondrion"/>
    <property type="evidence" value="ECO:0007669"/>
    <property type="project" value="UniProtKB-SubCell"/>
</dbReference>
<proteinExistence type="inferred from homology"/>
<dbReference type="EMBL" id="CP086715">
    <property type="protein sequence ID" value="WOO78925.1"/>
    <property type="molecule type" value="Genomic_DNA"/>
</dbReference>
<dbReference type="InterPro" id="IPR003789">
    <property type="entry name" value="Asn/Gln_tRNA_amidoTrase-B-like"/>
</dbReference>
<gene>
    <name evidence="1" type="primary">AIM41</name>
    <name evidence="2" type="ORF">LOC62_02G002463</name>
</gene>
<evidence type="ECO:0000313" key="2">
    <source>
        <dbReference type="EMBL" id="WOO78925.1"/>
    </source>
</evidence>
<keyword evidence="1" id="KW-0496">Mitochondrion</keyword>
<keyword evidence="3" id="KW-1185">Reference proteome</keyword>
<dbReference type="PANTHER" id="PTHR28055">
    <property type="entry name" value="ALTERED INHERITANCE OF MITOCHONDRIA PROTEIN 41, MITOCHONDRIAL"/>
    <property type="match status" value="1"/>
</dbReference>
<comment type="subcellular location">
    <subcellularLocation>
        <location evidence="1">Mitochondrion</location>
    </subcellularLocation>
</comment>
<accession>A0AAF0Y2J9</accession>
<sequence>MLSLRAALRAAPRATRTFSTTPARLEKAPLELALRDGLKAAMKARDKGAVSALKAIIADVTYNVKSSDKPNEDASHEVVVTTIRKGIDKRRQAAEAYAPGTPGDHADNYATLNAEITLLGSFLPVAPTPEVVQAIIDEIVASLPEDQRKSKSVTGVVIKGLWERLGDARALVDKKDAAKRVSDALKA</sequence>
<organism evidence="2 3">
    <name type="scientific">Vanrija pseudolonga</name>
    <dbReference type="NCBI Taxonomy" id="143232"/>
    <lineage>
        <taxon>Eukaryota</taxon>
        <taxon>Fungi</taxon>
        <taxon>Dikarya</taxon>
        <taxon>Basidiomycota</taxon>
        <taxon>Agaricomycotina</taxon>
        <taxon>Tremellomycetes</taxon>
        <taxon>Trichosporonales</taxon>
        <taxon>Trichosporonaceae</taxon>
        <taxon>Vanrija</taxon>
    </lineage>
</organism>
<protein>
    <recommendedName>
        <fullName evidence="1">Altered inheritance of mitochondria protein 41</fullName>
    </recommendedName>
</protein>
<comment type="similarity">
    <text evidence="1">Belongs to the AIM41 family.</text>
</comment>
<evidence type="ECO:0000256" key="1">
    <source>
        <dbReference type="RuleBase" id="RU365099"/>
    </source>
</evidence>
<dbReference type="Proteomes" id="UP000827549">
    <property type="component" value="Chromosome 2"/>
</dbReference>
<dbReference type="GO" id="GO:0016884">
    <property type="term" value="F:carbon-nitrogen ligase activity, with glutamine as amido-N-donor"/>
    <property type="evidence" value="ECO:0007669"/>
    <property type="project" value="UniProtKB-UniRule"/>
</dbReference>
<dbReference type="InterPro" id="IPR019004">
    <property type="entry name" value="YqeY/Aim41"/>
</dbReference>
<dbReference type="AlphaFoldDB" id="A0AAF0Y2J9"/>
<name>A0AAF0Y2J9_9TREE</name>
<dbReference type="InterPro" id="IPR042184">
    <property type="entry name" value="YqeY/Aim41_N"/>
</dbReference>
<reference evidence="2" key="1">
    <citation type="submission" date="2023-10" db="EMBL/GenBank/DDBJ databases">
        <authorList>
            <person name="Noh H."/>
        </authorList>
    </citation>
    <scope>NUCLEOTIDE SEQUENCE</scope>
    <source>
        <strain evidence="2">DUCC4014</strain>
    </source>
</reference>
<dbReference type="SUPFAM" id="SSF89095">
    <property type="entry name" value="GatB/YqeY motif"/>
    <property type="match status" value="1"/>
</dbReference>
<dbReference type="Gene3D" id="1.10.1510.10">
    <property type="entry name" value="Uncharacterised protein YqeY/AIM41 PF09424, N-terminal domain"/>
    <property type="match status" value="1"/>
</dbReference>
<evidence type="ECO:0000313" key="3">
    <source>
        <dbReference type="Proteomes" id="UP000827549"/>
    </source>
</evidence>
<dbReference type="PANTHER" id="PTHR28055:SF1">
    <property type="entry name" value="ALTERED INHERITANCE OF MITOCHONDRIA PROTEIN 41, MITOCHONDRIAL"/>
    <property type="match status" value="1"/>
</dbReference>